<dbReference type="SUPFAM" id="SSF47473">
    <property type="entry name" value="EF-hand"/>
    <property type="match status" value="1"/>
</dbReference>
<reference evidence="8" key="1">
    <citation type="submission" date="2021-04" db="EMBL/GenBank/DDBJ databases">
        <authorList>
            <consortium name="Molecular Ecology Group"/>
        </authorList>
    </citation>
    <scope>NUCLEOTIDE SEQUENCE</scope>
</reference>
<dbReference type="PROSITE" id="PS00018">
    <property type="entry name" value="EF_HAND_1"/>
    <property type="match status" value="2"/>
</dbReference>
<accession>A0A8S3ZPX2</accession>
<dbReference type="GO" id="GO:0005509">
    <property type="term" value="F:calcium ion binding"/>
    <property type="evidence" value="ECO:0007669"/>
    <property type="project" value="InterPro"/>
</dbReference>
<feature type="compositionally biased region" description="Basic and acidic residues" evidence="5">
    <location>
        <begin position="599"/>
        <end position="617"/>
    </location>
</feature>
<dbReference type="CDD" id="cd00176">
    <property type="entry name" value="SPEC"/>
    <property type="match status" value="3"/>
</dbReference>
<dbReference type="InterPro" id="IPR003108">
    <property type="entry name" value="GAR_dom"/>
</dbReference>
<evidence type="ECO:0000313" key="9">
    <source>
        <dbReference type="Proteomes" id="UP000678393"/>
    </source>
</evidence>
<dbReference type="EMBL" id="CAJHNH020004746">
    <property type="protein sequence ID" value="CAG5131557.1"/>
    <property type="molecule type" value="Genomic_DNA"/>
</dbReference>
<dbReference type="Pfam" id="PF00435">
    <property type="entry name" value="Spectrin"/>
    <property type="match status" value="5"/>
</dbReference>
<dbReference type="PROSITE" id="PS51460">
    <property type="entry name" value="GAR"/>
    <property type="match status" value="1"/>
</dbReference>
<feature type="compositionally biased region" description="Polar residues" evidence="5">
    <location>
        <begin position="1005"/>
        <end position="1030"/>
    </location>
</feature>
<dbReference type="PANTHER" id="PTHR23169">
    <property type="entry name" value="ENVOPLAKIN"/>
    <property type="match status" value="1"/>
</dbReference>
<dbReference type="GO" id="GO:0030056">
    <property type="term" value="C:hemidesmosome"/>
    <property type="evidence" value="ECO:0007669"/>
    <property type="project" value="TreeGrafter"/>
</dbReference>
<dbReference type="PROSITE" id="PS50222">
    <property type="entry name" value="EF_HAND_2"/>
    <property type="match status" value="2"/>
</dbReference>
<dbReference type="SMART" id="SM00054">
    <property type="entry name" value="EFh"/>
    <property type="match status" value="2"/>
</dbReference>
<dbReference type="GO" id="GO:0045104">
    <property type="term" value="P:intermediate filament cytoskeleton organization"/>
    <property type="evidence" value="ECO:0007669"/>
    <property type="project" value="InterPro"/>
</dbReference>
<feature type="compositionally biased region" description="Low complexity" evidence="5">
    <location>
        <begin position="890"/>
        <end position="914"/>
    </location>
</feature>
<dbReference type="GO" id="GO:0005737">
    <property type="term" value="C:cytoplasm"/>
    <property type="evidence" value="ECO:0007669"/>
    <property type="project" value="TreeGrafter"/>
</dbReference>
<feature type="region of interest" description="Disordered" evidence="5">
    <location>
        <begin position="491"/>
        <end position="630"/>
    </location>
</feature>
<dbReference type="Gene3D" id="1.20.58.60">
    <property type="match status" value="5"/>
</dbReference>
<feature type="compositionally biased region" description="Basic and acidic residues" evidence="5">
    <location>
        <begin position="574"/>
        <end position="592"/>
    </location>
</feature>
<evidence type="ECO:0000259" key="7">
    <source>
        <dbReference type="PROSITE" id="PS51460"/>
    </source>
</evidence>
<feature type="compositionally biased region" description="Low complexity" evidence="5">
    <location>
        <begin position="970"/>
        <end position="992"/>
    </location>
</feature>
<feature type="domain" description="EF-hand" evidence="6">
    <location>
        <begin position="687"/>
        <end position="722"/>
    </location>
</feature>
<dbReference type="Proteomes" id="UP000678393">
    <property type="component" value="Unassembled WGS sequence"/>
</dbReference>
<dbReference type="InterPro" id="IPR011992">
    <property type="entry name" value="EF-hand-dom_pair"/>
</dbReference>
<dbReference type="PANTHER" id="PTHR23169:SF23">
    <property type="entry name" value="SHORT STOP, ISOFORM H"/>
    <property type="match status" value="1"/>
</dbReference>
<dbReference type="SUPFAM" id="SSF46966">
    <property type="entry name" value="Spectrin repeat"/>
    <property type="match status" value="5"/>
</dbReference>
<dbReference type="GO" id="GO:0031122">
    <property type="term" value="P:cytoplasmic microtubule organization"/>
    <property type="evidence" value="ECO:0007669"/>
    <property type="project" value="TreeGrafter"/>
</dbReference>
<gene>
    <name evidence="8" type="ORF">CUNI_LOCUS17115</name>
</gene>
<dbReference type="GO" id="GO:0005882">
    <property type="term" value="C:intermediate filament"/>
    <property type="evidence" value="ECO:0007669"/>
    <property type="project" value="TreeGrafter"/>
</dbReference>
<name>A0A8S3ZPX2_9EUPU</name>
<dbReference type="InterPro" id="IPR002017">
    <property type="entry name" value="Spectrin_repeat"/>
</dbReference>
<dbReference type="Pfam" id="PF02187">
    <property type="entry name" value="GAS2"/>
    <property type="match status" value="1"/>
</dbReference>
<evidence type="ECO:0000313" key="8">
    <source>
        <dbReference type="EMBL" id="CAG5131557.1"/>
    </source>
</evidence>
<evidence type="ECO:0000256" key="4">
    <source>
        <dbReference type="ARBA" id="ARBA00023212"/>
    </source>
</evidence>
<comment type="caution">
    <text evidence="8">The sequence shown here is derived from an EMBL/GenBank/DDBJ whole genome shotgun (WGS) entry which is preliminary data.</text>
</comment>
<dbReference type="Gene3D" id="3.30.920.20">
    <property type="entry name" value="Gas2-like domain"/>
    <property type="match status" value="1"/>
</dbReference>
<organism evidence="8 9">
    <name type="scientific">Candidula unifasciata</name>
    <dbReference type="NCBI Taxonomy" id="100452"/>
    <lineage>
        <taxon>Eukaryota</taxon>
        <taxon>Metazoa</taxon>
        <taxon>Spiralia</taxon>
        <taxon>Lophotrochozoa</taxon>
        <taxon>Mollusca</taxon>
        <taxon>Gastropoda</taxon>
        <taxon>Heterobranchia</taxon>
        <taxon>Euthyneura</taxon>
        <taxon>Panpulmonata</taxon>
        <taxon>Eupulmonata</taxon>
        <taxon>Stylommatophora</taxon>
        <taxon>Helicina</taxon>
        <taxon>Helicoidea</taxon>
        <taxon>Geomitridae</taxon>
        <taxon>Candidula</taxon>
    </lineage>
</organism>
<dbReference type="AlphaFoldDB" id="A0A8S3ZPX2"/>
<dbReference type="OrthoDB" id="2250192at2759"/>
<feature type="compositionally biased region" description="Basic and acidic residues" evidence="5">
    <location>
        <begin position="539"/>
        <end position="563"/>
    </location>
</feature>
<dbReference type="InterPro" id="IPR043197">
    <property type="entry name" value="Plakin"/>
</dbReference>
<feature type="domain" description="GAR" evidence="7">
    <location>
        <begin position="762"/>
        <end position="834"/>
    </location>
</feature>
<dbReference type="InterPro" id="IPR002048">
    <property type="entry name" value="EF_hand_dom"/>
</dbReference>
<dbReference type="FunFam" id="1.20.58.60:FF:000001">
    <property type="entry name" value="Microtubule-actin cross-linking factor 1"/>
    <property type="match status" value="2"/>
</dbReference>
<protein>
    <recommendedName>
        <fullName evidence="10">Dystonin</fullName>
    </recommendedName>
</protein>
<dbReference type="GO" id="GO:0005198">
    <property type="term" value="F:structural molecule activity"/>
    <property type="evidence" value="ECO:0007669"/>
    <property type="project" value="TreeGrafter"/>
</dbReference>
<keyword evidence="2" id="KW-0963">Cytoplasm</keyword>
<dbReference type="CDD" id="cd00051">
    <property type="entry name" value="EFh"/>
    <property type="match status" value="1"/>
</dbReference>
<feature type="non-terminal residue" evidence="8">
    <location>
        <position position="1056"/>
    </location>
</feature>
<feature type="compositionally biased region" description="Basic and acidic residues" evidence="5">
    <location>
        <begin position="504"/>
        <end position="514"/>
    </location>
</feature>
<dbReference type="Pfam" id="PF13499">
    <property type="entry name" value="EF-hand_7"/>
    <property type="match status" value="1"/>
</dbReference>
<keyword evidence="9" id="KW-1185">Reference proteome</keyword>
<dbReference type="SUPFAM" id="SSF143575">
    <property type="entry name" value="GAS2 domain-like"/>
    <property type="match status" value="1"/>
</dbReference>
<dbReference type="SMART" id="SM00243">
    <property type="entry name" value="GAS2"/>
    <property type="match status" value="1"/>
</dbReference>
<dbReference type="Gene3D" id="1.10.238.10">
    <property type="entry name" value="EF-hand"/>
    <property type="match status" value="1"/>
</dbReference>
<comment type="subcellular location">
    <subcellularLocation>
        <location evidence="1">Cytoplasm</location>
        <location evidence="1">Cytoskeleton</location>
    </subcellularLocation>
</comment>
<feature type="domain" description="EF-hand" evidence="6">
    <location>
        <begin position="723"/>
        <end position="758"/>
    </location>
</feature>
<evidence type="ECO:0000256" key="2">
    <source>
        <dbReference type="ARBA" id="ARBA00022490"/>
    </source>
</evidence>
<proteinExistence type="predicted"/>
<dbReference type="GO" id="GO:0005886">
    <property type="term" value="C:plasma membrane"/>
    <property type="evidence" value="ECO:0007669"/>
    <property type="project" value="UniProtKB-SubCell"/>
</dbReference>
<evidence type="ECO:0000259" key="6">
    <source>
        <dbReference type="PROSITE" id="PS50222"/>
    </source>
</evidence>
<sequence length="1056" mass="120917">KKLEDAVGLAGHFHEELHKFIGWLTDTEKTLNNLQPVSRLVDKVTKQIEDHRVLQKDVSGHREAMFALDKMGTHLKYFSQKQDVVLIKNLLTSAQHRWEKIVSRSAERTRHLERGYKEAKQFYDSWKDLIQWLSEAEQALNSETSISNEPDKIRAQIAKHKEFQRRLGAKQPVYDSINRAGSTLQTKCPGDDKLAIQALLTDLKNRWNSVCGKSVDRQRKLEEGLLFTGQFSEALEALLDWLAKVEPTLAEDTQVHGDLDTVTGFLETHKAFQQELGGRANTVQFVHKSGKDLIEKSSEDMSHVQAQLLELAAMWDRTCKLSVSKQDRLEQAQRLAEEFHNKAQGLLDWLSDAERQLRFKGAIPDEEALIVQQIDDHKKFEESMLRQEANLRETLNIGQDIMKRCHPDAVSTMKHWLGVLRTRWEELMALSRQRQRRLSEALTNARLNSSLLEELLAWLNAAEIKLTDLDREIIPKDLQVIQDLIAQHQDFQNEMSSKQPSVDRLTKADKRKSGSDTGSHIPVFRGARGSARSKIPTIRIDRVDSSGRKTPDYFGRKTPEHFHGQRTPNISGRRTPDVSGRRTPDVSGRRTPDVSGRMTPDHSGRKTPDHTSGRRTPDILSGRRTPEPGFYNPRVGALFNKWRQVWLLSMYRQRKLQDALDYLNEVERMKNFDFEDWRKRYLRWMNHNKARIMDFFRRQDHDRDGRVTRQEFIDGILQSKFPTSRLEMEAVADIFDRDGDGFINYKEFVAALRPDRDPKPETDSEKILDEVRRQVSKCTCMKQFKIHKIGEGKYRFGDSQKLRLVRILRSTVMVRVGGGWIALDEFLVKNDPCREFVEIAVGLWRRKQFRLKRRYLHQNTEEPKGRTNMELREHFVLAEGVSQSMTGFVAKSPAGSSHSSGSSYSGKSASTASGPITKIREKAVHQTPWRQTKVSPDGEVHQIMSHTDPDGSRVVKHKVTQELRSPRTISNPASRSSSRASAASGSRPTSRTGSEAPDDGPDVYTTIQSDSRNVGGRTDTTVTYQTHNVQTRNVTLPTVTSTKISRIPKITPSKKK</sequence>
<evidence type="ECO:0000256" key="1">
    <source>
        <dbReference type="ARBA" id="ARBA00004245"/>
    </source>
</evidence>
<dbReference type="InterPro" id="IPR036534">
    <property type="entry name" value="GAR_dom_sf"/>
</dbReference>
<evidence type="ECO:0000256" key="3">
    <source>
        <dbReference type="ARBA" id="ARBA00022837"/>
    </source>
</evidence>
<feature type="region of interest" description="Disordered" evidence="5">
    <location>
        <begin position="889"/>
        <end position="1030"/>
    </location>
</feature>
<dbReference type="GO" id="GO:0008017">
    <property type="term" value="F:microtubule binding"/>
    <property type="evidence" value="ECO:0007669"/>
    <property type="project" value="InterPro"/>
</dbReference>
<evidence type="ECO:0000256" key="5">
    <source>
        <dbReference type="SAM" id="MobiDB-lite"/>
    </source>
</evidence>
<keyword evidence="3" id="KW-0106">Calcium</keyword>
<keyword evidence="4" id="KW-0206">Cytoskeleton</keyword>
<dbReference type="InterPro" id="IPR018247">
    <property type="entry name" value="EF_Hand_1_Ca_BS"/>
</dbReference>
<evidence type="ECO:0008006" key="10">
    <source>
        <dbReference type="Google" id="ProtNLM"/>
    </source>
</evidence>
<dbReference type="SMART" id="SM00150">
    <property type="entry name" value="SPEC"/>
    <property type="match status" value="5"/>
</dbReference>
<feature type="compositionally biased region" description="Basic and acidic residues" evidence="5">
    <location>
        <begin position="947"/>
        <end position="965"/>
    </location>
</feature>
<dbReference type="GO" id="GO:0042060">
    <property type="term" value="P:wound healing"/>
    <property type="evidence" value="ECO:0007669"/>
    <property type="project" value="TreeGrafter"/>
</dbReference>
<feature type="compositionally biased region" description="Polar residues" evidence="5">
    <location>
        <begin position="491"/>
        <end position="500"/>
    </location>
</feature>
<dbReference type="InterPro" id="IPR018159">
    <property type="entry name" value="Spectrin/alpha-actinin"/>
</dbReference>